<gene>
    <name evidence="2" type="ORF">ACFQRL_04895</name>
</gene>
<keyword evidence="1" id="KW-0472">Membrane</keyword>
<keyword evidence="1" id="KW-0812">Transmembrane</keyword>
<dbReference type="EMBL" id="JBHTBE010000001">
    <property type="protein sequence ID" value="MFC7268296.1"/>
    <property type="molecule type" value="Genomic_DNA"/>
</dbReference>
<sequence>MRRVRRMLPLYLLGGVVVALIGATAFALIGFGIRWDAWALAGMGAGLVVWFFQRVFVAPDDQSEPAPMMPRRFGALDVDRRTRAWESQLRGSQGSRPMTVGALHTAITALADELADGRPLPPTVDAYVRSDPRPLSRARLRTIIRELNSL</sequence>
<evidence type="ECO:0000313" key="3">
    <source>
        <dbReference type="Proteomes" id="UP001596507"/>
    </source>
</evidence>
<feature type="transmembrane region" description="Helical" evidence="1">
    <location>
        <begin position="12"/>
        <end position="31"/>
    </location>
</feature>
<feature type="transmembrane region" description="Helical" evidence="1">
    <location>
        <begin position="37"/>
        <end position="57"/>
    </location>
</feature>
<dbReference type="RefSeq" id="WP_262873206.1">
    <property type="nucleotide sequence ID" value="NZ_BAABKW010000005.1"/>
</dbReference>
<name>A0ABW2HCU5_9MICO</name>
<comment type="caution">
    <text evidence="2">The sequence shown here is derived from an EMBL/GenBank/DDBJ whole genome shotgun (WGS) entry which is preliminary data.</text>
</comment>
<organism evidence="2 3">
    <name type="scientific">Microbacterium fluvii</name>
    <dbReference type="NCBI Taxonomy" id="415215"/>
    <lineage>
        <taxon>Bacteria</taxon>
        <taxon>Bacillati</taxon>
        <taxon>Actinomycetota</taxon>
        <taxon>Actinomycetes</taxon>
        <taxon>Micrococcales</taxon>
        <taxon>Microbacteriaceae</taxon>
        <taxon>Microbacterium</taxon>
    </lineage>
</organism>
<evidence type="ECO:0000256" key="1">
    <source>
        <dbReference type="SAM" id="Phobius"/>
    </source>
</evidence>
<proteinExistence type="predicted"/>
<evidence type="ECO:0000313" key="2">
    <source>
        <dbReference type="EMBL" id="MFC7268296.1"/>
    </source>
</evidence>
<reference evidence="3" key="1">
    <citation type="journal article" date="2019" name="Int. J. Syst. Evol. Microbiol.">
        <title>The Global Catalogue of Microorganisms (GCM) 10K type strain sequencing project: providing services to taxonomists for standard genome sequencing and annotation.</title>
        <authorList>
            <consortium name="The Broad Institute Genomics Platform"/>
            <consortium name="The Broad Institute Genome Sequencing Center for Infectious Disease"/>
            <person name="Wu L."/>
            <person name="Ma J."/>
        </authorList>
    </citation>
    <scope>NUCLEOTIDE SEQUENCE [LARGE SCALE GENOMIC DNA]</scope>
    <source>
        <strain evidence="3">CGMCC 1.15772</strain>
    </source>
</reference>
<accession>A0ABW2HCU5</accession>
<keyword evidence="3" id="KW-1185">Reference proteome</keyword>
<protein>
    <submittedName>
        <fullName evidence="2">Uncharacterized protein</fullName>
    </submittedName>
</protein>
<keyword evidence="1" id="KW-1133">Transmembrane helix</keyword>
<dbReference type="Proteomes" id="UP001596507">
    <property type="component" value="Unassembled WGS sequence"/>
</dbReference>